<gene>
    <name evidence="2" type="ORF">B2G88_07655</name>
</gene>
<dbReference type="OrthoDB" id="7018at2157"/>
<dbReference type="PANTHER" id="PTHR43174">
    <property type="entry name" value="UDP-N-ACETYLGLUCOSAMINE 2-EPIMERASE"/>
    <property type="match status" value="1"/>
</dbReference>
<protein>
    <submittedName>
        <fullName evidence="2">UDP-N-acetylglucosamine 2-epimerase (Non-hydrolyzing)</fullName>
    </submittedName>
</protein>
<dbReference type="NCBIfam" id="TIGR00236">
    <property type="entry name" value="wecB"/>
    <property type="match status" value="1"/>
</dbReference>
<organism evidence="2 3">
    <name type="scientific">Natronolimnobius baerhuensis</name>
    <dbReference type="NCBI Taxonomy" id="253108"/>
    <lineage>
        <taxon>Archaea</taxon>
        <taxon>Methanobacteriati</taxon>
        <taxon>Methanobacteriota</taxon>
        <taxon>Stenosarchaea group</taxon>
        <taxon>Halobacteria</taxon>
        <taxon>Halobacteriales</taxon>
        <taxon>Natrialbaceae</taxon>
        <taxon>Natronolimnobius</taxon>
    </lineage>
</organism>
<accession>A0A202E7U8</accession>
<name>A0A202E7U8_9EURY</name>
<dbReference type="InterPro" id="IPR029767">
    <property type="entry name" value="WecB-like"/>
</dbReference>
<evidence type="ECO:0000313" key="2">
    <source>
        <dbReference type="EMBL" id="OVE84284.1"/>
    </source>
</evidence>
<dbReference type="Gene3D" id="3.40.50.2000">
    <property type="entry name" value="Glycogen Phosphorylase B"/>
    <property type="match status" value="2"/>
</dbReference>
<dbReference type="AlphaFoldDB" id="A0A202E7U8"/>
<reference evidence="2 3" key="1">
    <citation type="submission" date="2017-02" db="EMBL/GenBank/DDBJ databases">
        <title>Natronthermophilus aegyptiacus gen. nov.,sp. nov., an aerobic, extremely halophilic alkalithermophilic archaeon isolated from the athalassohaline Wadi An Natrun, Egypt.</title>
        <authorList>
            <person name="Zhao B."/>
        </authorList>
    </citation>
    <scope>NUCLEOTIDE SEQUENCE [LARGE SCALE GENOMIC DNA]</scope>
    <source>
        <strain evidence="2 3">CGMCC 1.3597</strain>
    </source>
</reference>
<feature type="domain" description="UDP-N-acetylglucosamine 2-epimerase" evidence="1">
    <location>
        <begin position="28"/>
        <end position="350"/>
    </location>
</feature>
<dbReference type="SUPFAM" id="SSF53756">
    <property type="entry name" value="UDP-Glycosyltransferase/glycogen phosphorylase"/>
    <property type="match status" value="1"/>
</dbReference>
<keyword evidence="3" id="KW-1185">Reference proteome</keyword>
<dbReference type="CDD" id="cd03786">
    <property type="entry name" value="GTB_UDP-GlcNAc_2-Epimerase"/>
    <property type="match status" value="1"/>
</dbReference>
<dbReference type="InterPro" id="IPR003331">
    <property type="entry name" value="UDP_GlcNAc_Epimerase_2_dom"/>
</dbReference>
<dbReference type="EMBL" id="MWPH01000002">
    <property type="protein sequence ID" value="OVE84284.1"/>
    <property type="molecule type" value="Genomic_DNA"/>
</dbReference>
<evidence type="ECO:0000313" key="3">
    <source>
        <dbReference type="Proteomes" id="UP000196084"/>
    </source>
</evidence>
<evidence type="ECO:0000259" key="1">
    <source>
        <dbReference type="Pfam" id="PF02350"/>
    </source>
</evidence>
<dbReference type="RefSeq" id="WP_087714445.1">
    <property type="nucleotide sequence ID" value="NZ_MWPH01000002.1"/>
</dbReference>
<comment type="caution">
    <text evidence="2">The sequence shown here is derived from an EMBL/GenBank/DDBJ whole genome shotgun (WGS) entry which is preliminary data.</text>
</comment>
<proteinExistence type="predicted"/>
<sequence>MRVCSVVGARPQFIKAATVSRKLRDVGEEVLVHTGQHYDKEMSDVFFDELDIPEPEYNLGVESDTHGRQTARMIAELEPVIEETDPDAILLYGDTNSTLAGAIVGSKRDVVVAHVEAGLRSGNRDMPEEINRILTDHASDMCFAPSKAAVEALANEGIVDGVHWTGDVMYDAILAARERARESTTILEDLGLTDDEFILTTVHRASNTDDRDNLEAILDGLASAPLPVVFPAHPRTVDCLESYGLWERANEELEIVEPLGYLDFVRLLDGAERVATDSGGVQKEAFFLGTRCLTMREETEWTETVDCGWNQLVGPNTDLIREALVTDWELDPRPQPYGDGSASDRIVALLQDELEAVDPEQRIKAPSLD</sequence>
<dbReference type="Proteomes" id="UP000196084">
    <property type="component" value="Unassembled WGS sequence"/>
</dbReference>
<dbReference type="PANTHER" id="PTHR43174:SF1">
    <property type="entry name" value="UDP-N-ACETYLGLUCOSAMINE 2-EPIMERASE"/>
    <property type="match status" value="1"/>
</dbReference>
<dbReference type="Pfam" id="PF02350">
    <property type="entry name" value="Epimerase_2"/>
    <property type="match status" value="1"/>
</dbReference>